<gene>
    <name evidence="2" type="ORF">K8U81_05850</name>
</gene>
<dbReference type="EMBL" id="DYXD01000132">
    <property type="protein sequence ID" value="HJF07699.1"/>
    <property type="molecule type" value="Genomic_DNA"/>
</dbReference>
<sequence length="386" mass="42629">HKDWETENESLLIEARGKLDSLRAEFKSATENLSKAQEALNKTKAEDERLAGIIAEKERLAGEVEKAVAIRIQKARENAADFIASMAFISGQQMQVGCTESPAKIKISSKSDIDTYRICPEYDNLDDLVVHHSWTDVINTAVFELAEAGVAEQYRSGLAAFLCAAYIKKQPLLLVGPNAIDIIQAFSAAVTAHKHGVLCCEGGYAHQAIEKIGADGESIVIINNFLASGWISRLPEILSKKDIFYVATHPYAEDIQVEPKSLYGFMLPLFTEFLVNKNATGKYYGGYFADDFKTYSAPKGARKELTVLSKFALSSLIRNRINSLLTTMHDIYPTATADDDFLLCIFPIAYASIAINELVETIADPQRCVVISANLKRDLQYVLGEI</sequence>
<reference evidence="2" key="2">
    <citation type="submission" date="2021-09" db="EMBL/GenBank/DDBJ databases">
        <authorList>
            <person name="Gilroy R."/>
        </authorList>
    </citation>
    <scope>NUCLEOTIDE SEQUENCE</scope>
    <source>
        <strain evidence="2">CHK165-8395</strain>
    </source>
</reference>
<keyword evidence="1" id="KW-0175">Coiled coil</keyword>
<proteinExistence type="predicted"/>
<accession>A0A921FE60</accession>
<evidence type="ECO:0000313" key="2">
    <source>
        <dbReference type="EMBL" id="HJF07699.1"/>
    </source>
</evidence>
<dbReference type="AlphaFoldDB" id="A0A921FE60"/>
<comment type="caution">
    <text evidence="2">The sequence shown here is derived from an EMBL/GenBank/DDBJ whole genome shotgun (WGS) entry which is preliminary data.</text>
</comment>
<evidence type="ECO:0000313" key="3">
    <source>
        <dbReference type="Proteomes" id="UP000718012"/>
    </source>
</evidence>
<name>A0A921FE60_9BACT</name>
<evidence type="ECO:0000256" key="1">
    <source>
        <dbReference type="SAM" id="Coils"/>
    </source>
</evidence>
<dbReference type="Proteomes" id="UP000718012">
    <property type="component" value="Unassembled WGS sequence"/>
</dbReference>
<organism evidence="2 3">
    <name type="scientific">Phocaeicola coprocola</name>
    <dbReference type="NCBI Taxonomy" id="310298"/>
    <lineage>
        <taxon>Bacteria</taxon>
        <taxon>Pseudomonadati</taxon>
        <taxon>Bacteroidota</taxon>
        <taxon>Bacteroidia</taxon>
        <taxon>Bacteroidales</taxon>
        <taxon>Bacteroidaceae</taxon>
        <taxon>Phocaeicola</taxon>
    </lineage>
</organism>
<feature type="non-terminal residue" evidence="2">
    <location>
        <position position="1"/>
    </location>
</feature>
<reference evidence="2" key="1">
    <citation type="journal article" date="2021" name="PeerJ">
        <title>Extensive microbial diversity within the chicken gut microbiome revealed by metagenomics and culture.</title>
        <authorList>
            <person name="Gilroy R."/>
            <person name="Ravi A."/>
            <person name="Getino M."/>
            <person name="Pursley I."/>
            <person name="Horton D.L."/>
            <person name="Alikhan N.F."/>
            <person name="Baker D."/>
            <person name="Gharbi K."/>
            <person name="Hall N."/>
            <person name="Watson M."/>
            <person name="Adriaenssens E.M."/>
            <person name="Foster-Nyarko E."/>
            <person name="Jarju S."/>
            <person name="Secka A."/>
            <person name="Antonio M."/>
            <person name="Oren A."/>
            <person name="Chaudhuri R.R."/>
            <person name="La Ragione R."/>
            <person name="Hildebrand F."/>
            <person name="Pallen M.J."/>
        </authorList>
    </citation>
    <scope>NUCLEOTIDE SEQUENCE</scope>
    <source>
        <strain evidence="2">CHK165-8395</strain>
    </source>
</reference>
<feature type="coiled-coil region" evidence="1">
    <location>
        <begin position="12"/>
        <end position="46"/>
    </location>
</feature>
<protein>
    <submittedName>
        <fullName evidence="2">Uncharacterized protein</fullName>
    </submittedName>
</protein>